<keyword evidence="2" id="KW-1185">Reference proteome</keyword>
<sequence length="381" mass="41668">MSWWRSPEAKAKWLRGRTTSSDDWGRNTPQWKQAGEGENLDLALLLFYLPALEELSLPLPFSKKECDLQHALGVGYDVDDGLWPLGTPPRASRLTTLHVRLQYAPETVLETILAATPLLRTLHVVLHQPSTTAPVDCAAVRRALYHVEPTLESLTLAVSLFADEACDVESLGQVLKGRLGGDNFAVGFPALKSLHVSLSVLFGQSSSNWYVLAPGDTDWWSEDEDDAEGAVKGIKSADDPYHDMLLAAAAELCALLPPSLEVLTINDDLWFYDALPAWSGGKRTLGLLMAFLTGSPITPQSSQGVAAAATANQQGGSRCRGFWMGSLEDRDAETAGSQRVLQERRHLVLGRRARYHADRPPPMGCASQGLECRDIRLSRKS</sequence>
<dbReference type="Proteomes" id="UP001396898">
    <property type="component" value="Unassembled WGS sequence"/>
</dbReference>
<dbReference type="EMBL" id="JAQQWI010000022">
    <property type="protein sequence ID" value="KAK7996337.1"/>
    <property type="molecule type" value="Genomic_DNA"/>
</dbReference>
<proteinExistence type="predicted"/>
<reference evidence="1 2" key="1">
    <citation type="submission" date="2023-01" db="EMBL/GenBank/DDBJ databases">
        <title>Analysis of 21 Apiospora genomes using comparative genomics revels a genus with tremendous synthesis potential of carbohydrate active enzymes and secondary metabolites.</title>
        <authorList>
            <person name="Sorensen T."/>
        </authorList>
    </citation>
    <scope>NUCLEOTIDE SEQUENCE [LARGE SCALE GENOMIC DNA]</scope>
    <source>
        <strain evidence="1 2">CBS 20057</strain>
    </source>
</reference>
<gene>
    <name evidence="1" type="ORF">PG991_015804</name>
</gene>
<evidence type="ECO:0000313" key="1">
    <source>
        <dbReference type="EMBL" id="KAK7996337.1"/>
    </source>
</evidence>
<name>A0ABR1R2Q8_9PEZI</name>
<protein>
    <submittedName>
        <fullName evidence="1">Uncharacterized protein</fullName>
    </submittedName>
</protein>
<organism evidence="1 2">
    <name type="scientific">Apiospora marii</name>
    <dbReference type="NCBI Taxonomy" id="335849"/>
    <lineage>
        <taxon>Eukaryota</taxon>
        <taxon>Fungi</taxon>
        <taxon>Dikarya</taxon>
        <taxon>Ascomycota</taxon>
        <taxon>Pezizomycotina</taxon>
        <taxon>Sordariomycetes</taxon>
        <taxon>Xylariomycetidae</taxon>
        <taxon>Amphisphaeriales</taxon>
        <taxon>Apiosporaceae</taxon>
        <taxon>Apiospora</taxon>
    </lineage>
</organism>
<accession>A0ABR1R2Q8</accession>
<evidence type="ECO:0000313" key="2">
    <source>
        <dbReference type="Proteomes" id="UP001396898"/>
    </source>
</evidence>
<comment type="caution">
    <text evidence="1">The sequence shown here is derived from an EMBL/GenBank/DDBJ whole genome shotgun (WGS) entry which is preliminary data.</text>
</comment>